<dbReference type="OrthoDB" id="165822at2"/>
<dbReference type="EMBL" id="CP000473">
    <property type="protein sequence ID" value="ABJ83986.1"/>
    <property type="molecule type" value="Genomic_DNA"/>
</dbReference>
<evidence type="ECO:0000313" key="2">
    <source>
        <dbReference type="EMBL" id="ABJ83986.1"/>
    </source>
</evidence>
<dbReference type="eggNOG" id="COG3764">
    <property type="taxonomic scope" value="Bacteria"/>
</dbReference>
<dbReference type="InterPro" id="IPR041999">
    <property type="entry name" value="Sortase_D_1"/>
</dbReference>
<proteinExistence type="predicted"/>
<dbReference type="KEGG" id="sus:Acid_3003"/>
<gene>
    <name evidence="2" type="ordered locus">Acid_3003</name>
</gene>
<dbReference type="STRING" id="234267.Acid_3003"/>
<dbReference type="SUPFAM" id="SSF63817">
    <property type="entry name" value="Sortase"/>
    <property type="match status" value="1"/>
</dbReference>
<sequence precursor="true">MRGGAGLLLLGAATCLLGAVLGVLAWTGQDAARADWEARTEDGRPADAPQELTRLSLPAQGADFFVWEGATKKNLLFGPVHVSESAAPGGNGNCIIAAHRDTHFRILREVRKDEPIVVEHGGHVFRYRITGLHIVSAADKTYYRPTTGPTLTLVTCYPFVYVGRAPKRFIVQAELLTPAS</sequence>
<dbReference type="CDD" id="cd05828">
    <property type="entry name" value="Sortase_D_1"/>
    <property type="match status" value="1"/>
</dbReference>
<accession>Q022W4</accession>
<evidence type="ECO:0000256" key="1">
    <source>
        <dbReference type="ARBA" id="ARBA00022801"/>
    </source>
</evidence>
<protein>
    <submittedName>
        <fullName evidence="2">Sortase family protein</fullName>
    </submittedName>
</protein>
<dbReference type="InParanoid" id="Q022W4"/>
<name>Q022W4_SOLUE</name>
<dbReference type="InterPro" id="IPR005754">
    <property type="entry name" value="Sortase"/>
</dbReference>
<dbReference type="InterPro" id="IPR023365">
    <property type="entry name" value="Sortase_dom-sf"/>
</dbReference>
<reference evidence="2" key="1">
    <citation type="submission" date="2006-10" db="EMBL/GenBank/DDBJ databases">
        <title>Complete sequence of Solibacter usitatus Ellin6076.</title>
        <authorList>
            <consortium name="US DOE Joint Genome Institute"/>
            <person name="Copeland A."/>
            <person name="Lucas S."/>
            <person name="Lapidus A."/>
            <person name="Barry K."/>
            <person name="Detter J.C."/>
            <person name="Glavina del Rio T."/>
            <person name="Hammon N."/>
            <person name="Israni S."/>
            <person name="Dalin E."/>
            <person name="Tice H."/>
            <person name="Pitluck S."/>
            <person name="Thompson L.S."/>
            <person name="Brettin T."/>
            <person name="Bruce D."/>
            <person name="Han C."/>
            <person name="Tapia R."/>
            <person name="Gilna P."/>
            <person name="Schmutz J."/>
            <person name="Larimer F."/>
            <person name="Land M."/>
            <person name="Hauser L."/>
            <person name="Kyrpides N."/>
            <person name="Mikhailova N."/>
            <person name="Janssen P.H."/>
            <person name="Kuske C.R."/>
            <person name="Richardson P."/>
        </authorList>
    </citation>
    <scope>NUCLEOTIDE SEQUENCE</scope>
    <source>
        <strain evidence="2">Ellin6076</strain>
    </source>
</reference>
<dbReference type="AlphaFoldDB" id="Q022W4"/>
<dbReference type="Gene3D" id="2.40.260.10">
    <property type="entry name" value="Sortase"/>
    <property type="match status" value="1"/>
</dbReference>
<dbReference type="NCBIfam" id="TIGR01076">
    <property type="entry name" value="sortase_fam"/>
    <property type="match status" value="1"/>
</dbReference>
<dbReference type="HOGENOM" id="CLU_045680_6_0_0"/>
<organism evidence="2">
    <name type="scientific">Solibacter usitatus (strain Ellin6076)</name>
    <dbReference type="NCBI Taxonomy" id="234267"/>
    <lineage>
        <taxon>Bacteria</taxon>
        <taxon>Pseudomonadati</taxon>
        <taxon>Acidobacteriota</taxon>
        <taxon>Terriglobia</taxon>
        <taxon>Bryobacterales</taxon>
        <taxon>Solibacteraceae</taxon>
        <taxon>Candidatus Solibacter</taxon>
    </lineage>
</organism>
<dbReference type="GO" id="GO:0016787">
    <property type="term" value="F:hydrolase activity"/>
    <property type="evidence" value="ECO:0007669"/>
    <property type="project" value="UniProtKB-KW"/>
</dbReference>
<dbReference type="Pfam" id="PF04203">
    <property type="entry name" value="Sortase"/>
    <property type="match status" value="1"/>
</dbReference>
<keyword evidence="1" id="KW-0378">Hydrolase</keyword>